<evidence type="ECO:0000256" key="5">
    <source>
        <dbReference type="SAM" id="Phobius"/>
    </source>
</evidence>
<comment type="subcellular location">
    <subcellularLocation>
        <location evidence="1">Membrane</location>
        <topology evidence="1">Multi-pass membrane protein</topology>
    </subcellularLocation>
</comment>
<feature type="transmembrane region" description="Helical" evidence="5">
    <location>
        <begin position="103"/>
        <end position="127"/>
    </location>
</feature>
<dbReference type="Pfam" id="PF02674">
    <property type="entry name" value="Colicin_V"/>
    <property type="match status" value="1"/>
</dbReference>
<proteinExistence type="predicted"/>
<reference evidence="6" key="2">
    <citation type="submission" date="2014-05" db="EMBL/GenBank/DDBJ databases">
        <title>Genome sequencing of Bartonella spp. isolated from human blood.</title>
        <authorList>
            <person name="Raoult D."/>
        </authorList>
    </citation>
    <scope>NUCLEOTIDE SEQUENCE</scope>
    <source>
        <strain evidence="6">MVT06</strain>
    </source>
</reference>
<evidence type="ECO:0000256" key="2">
    <source>
        <dbReference type="ARBA" id="ARBA00022692"/>
    </source>
</evidence>
<organism evidence="6">
    <name type="scientific">Bartonella schoenbuchensis</name>
    <dbReference type="NCBI Taxonomy" id="165694"/>
    <lineage>
        <taxon>Bacteria</taxon>
        <taxon>Pseudomonadati</taxon>
        <taxon>Pseudomonadota</taxon>
        <taxon>Alphaproteobacteria</taxon>
        <taxon>Hyphomicrobiales</taxon>
        <taxon>Bartonellaceae</taxon>
        <taxon>Bartonella</taxon>
    </lineage>
</organism>
<dbReference type="GO" id="GO:0009403">
    <property type="term" value="P:toxin biosynthetic process"/>
    <property type="evidence" value="ECO:0007669"/>
    <property type="project" value="InterPro"/>
</dbReference>
<reference evidence="6" key="1">
    <citation type="submission" date="2013-11" db="EMBL/GenBank/DDBJ databases">
        <authorList>
            <person name="GENOMES U."/>
        </authorList>
    </citation>
    <scope>NUCLEOTIDE SEQUENCE</scope>
    <source>
        <strain evidence="6">MVT06</strain>
    </source>
</reference>
<keyword evidence="4 5" id="KW-0472">Membrane</keyword>
<dbReference type="GO" id="GO:0016020">
    <property type="term" value="C:membrane"/>
    <property type="evidence" value="ECO:0007669"/>
    <property type="project" value="UniProtKB-SubCell"/>
</dbReference>
<sequence length="180" mass="20348">MSVTVLDGIVIAIILFSSFLAMLRGFSREVLSLFSWVISAVITLFLFKPVLPFVEQYLSNETVALIATLVTIFIIALIIISLITMKISDFIIDSRIGKLDRIIGFIFGAFRGLLITVIGILLINALIKPEQQSHWLKDAKTKPMLDSLSQQIWELLPKNPDYALEKLEKLFNKNDFSARF</sequence>
<keyword evidence="3 5" id="KW-1133">Transmembrane helix</keyword>
<gene>
    <name evidence="6" type="primary">cvpA</name>
    <name evidence="6" type="ORF">BN1046_00807</name>
</gene>
<keyword evidence="2 5" id="KW-0812">Transmembrane</keyword>
<accession>A0A024LR08</accession>
<feature type="transmembrane region" description="Helical" evidence="5">
    <location>
        <begin position="30"/>
        <end position="51"/>
    </location>
</feature>
<dbReference type="PANTHER" id="PTHR36926:SF1">
    <property type="entry name" value="COLICIN V PRODUCTION PROTEIN"/>
    <property type="match status" value="1"/>
</dbReference>
<feature type="transmembrane region" description="Helical" evidence="5">
    <location>
        <begin position="6"/>
        <end position="23"/>
    </location>
</feature>
<dbReference type="AlphaFoldDB" id="A0A024LR08"/>
<evidence type="ECO:0000313" key="6">
    <source>
        <dbReference type="EMBL" id="CDP79902.1"/>
    </source>
</evidence>
<dbReference type="InterPro" id="IPR003825">
    <property type="entry name" value="Colicin-V_CvpA"/>
</dbReference>
<evidence type="ECO:0000256" key="1">
    <source>
        <dbReference type="ARBA" id="ARBA00004141"/>
    </source>
</evidence>
<dbReference type="PANTHER" id="PTHR36926">
    <property type="entry name" value="COLICIN V PRODUCTION PROTEIN"/>
    <property type="match status" value="1"/>
</dbReference>
<protein>
    <submittedName>
        <fullName evidence="6">Colicin V production protein</fullName>
    </submittedName>
</protein>
<evidence type="ECO:0000256" key="3">
    <source>
        <dbReference type="ARBA" id="ARBA00022989"/>
    </source>
</evidence>
<dbReference type="InterPro" id="IPR052719">
    <property type="entry name" value="CvpA-like"/>
</dbReference>
<name>A0A024LR08_9HYPH</name>
<evidence type="ECO:0000256" key="4">
    <source>
        <dbReference type="ARBA" id="ARBA00023136"/>
    </source>
</evidence>
<dbReference type="EMBL" id="HG977196">
    <property type="protein sequence ID" value="CDP79902.1"/>
    <property type="molecule type" value="Genomic_DNA"/>
</dbReference>
<feature type="transmembrane region" description="Helical" evidence="5">
    <location>
        <begin position="63"/>
        <end position="83"/>
    </location>
</feature>